<proteinExistence type="predicted"/>
<reference evidence="2 3" key="1">
    <citation type="submission" date="2021-06" db="EMBL/GenBank/DDBJ databases">
        <title>44 bacteria genomes isolated from Dapeng, Shenzhen.</title>
        <authorList>
            <person name="Zheng W."/>
            <person name="Yu S."/>
            <person name="Huang Y."/>
        </authorList>
    </citation>
    <scope>NUCLEOTIDE SEQUENCE [LARGE SCALE GENOMIC DNA]</scope>
    <source>
        <strain evidence="2 3">DP5N14-6</strain>
    </source>
</reference>
<name>A0ABS7N2Q3_9BACT</name>
<evidence type="ECO:0000313" key="2">
    <source>
        <dbReference type="EMBL" id="MBY5950597.1"/>
    </source>
</evidence>
<evidence type="ECO:0008006" key="4">
    <source>
        <dbReference type="Google" id="ProtNLM"/>
    </source>
</evidence>
<evidence type="ECO:0000256" key="1">
    <source>
        <dbReference type="SAM" id="Phobius"/>
    </source>
</evidence>
<dbReference type="Proteomes" id="UP000766609">
    <property type="component" value="Unassembled WGS sequence"/>
</dbReference>
<feature type="transmembrane region" description="Helical" evidence="1">
    <location>
        <begin position="27"/>
        <end position="49"/>
    </location>
</feature>
<keyword evidence="1" id="KW-0812">Transmembrane</keyword>
<dbReference type="RefSeq" id="WP_134202762.1">
    <property type="nucleotide sequence ID" value="NZ_JAHVHP010000001.1"/>
</dbReference>
<accession>A0ABS7N2Q3</accession>
<keyword evidence="3" id="KW-1185">Reference proteome</keyword>
<protein>
    <recommendedName>
        <fullName evidence="4">Cardiolipin synthase N-terminal domain-containing protein</fullName>
    </recommendedName>
</protein>
<comment type="caution">
    <text evidence="2">The sequence shown here is derived from an EMBL/GenBank/DDBJ whole genome shotgun (WGS) entry which is preliminary data.</text>
</comment>
<sequence length="61" mass="6845">MKLIYSQALLLISTVNRRFKKSMQGNTTLIIVVVVLALHFLVGIGWLLYKMAGPKKPDNDS</sequence>
<evidence type="ECO:0000313" key="3">
    <source>
        <dbReference type="Proteomes" id="UP000766609"/>
    </source>
</evidence>
<gene>
    <name evidence="2" type="ORF">KUV23_06410</name>
</gene>
<keyword evidence="1" id="KW-0472">Membrane</keyword>
<keyword evidence="1" id="KW-1133">Transmembrane helix</keyword>
<dbReference type="EMBL" id="JAHVHP010000001">
    <property type="protein sequence ID" value="MBY5950597.1"/>
    <property type="molecule type" value="Genomic_DNA"/>
</dbReference>
<organism evidence="2 3">
    <name type="scientific">Algoriphagus marincola</name>
    <dbReference type="NCBI Taxonomy" id="264027"/>
    <lineage>
        <taxon>Bacteria</taxon>
        <taxon>Pseudomonadati</taxon>
        <taxon>Bacteroidota</taxon>
        <taxon>Cytophagia</taxon>
        <taxon>Cytophagales</taxon>
        <taxon>Cyclobacteriaceae</taxon>
        <taxon>Algoriphagus</taxon>
    </lineage>
</organism>